<feature type="region of interest" description="Disordered" evidence="1">
    <location>
        <begin position="88"/>
        <end position="112"/>
    </location>
</feature>
<proteinExistence type="predicted"/>
<sequence length="112" mass="12227">MTIRLPLPVPSTNPSTTTPNAMWNRSIRFTTSSDREVEVQRSRGETLKEAVKGGTRELSVCTDGGACGAALVTSRGHRDRERAMIQTSVNSSIRHDQQALEARAVSTHPKPI</sequence>
<feature type="region of interest" description="Disordered" evidence="1">
    <location>
        <begin position="1"/>
        <end position="21"/>
    </location>
</feature>
<dbReference type="AlphaFoldDB" id="A0AAW0UT09"/>
<dbReference type="Proteomes" id="UP001487740">
    <property type="component" value="Unassembled WGS sequence"/>
</dbReference>
<gene>
    <name evidence="2" type="ORF">O3P69_000416</name>
</gene>
<evidence type="ECO:0000313" key="3">
    <source>
        <dbReference type="Proteomes" id="UP001487740"/>
    </source>
</evidence>
<feature type="compositionally biased region" description="Low complexity" evidence="1">
    <location>
        <begin position="10"/>
        <end position="20"/>
    </location>
</feature>
<keyword evidence="3" id="KW-1185">Reference proteome</keyword>
<reference evidence="2 3" key="1">
    <citation type="submission" date="2023-03" db="EMBL/GenBank/DDBJ databases">
        <title>High-quality genome of Scylla paramamosain provides insights in environmental adaptation.</title>
        <authorList>
            <person name="Zhang L."/>
        </authorList>
    </citation>
    <scope>NUCLEOTIDE SEQUENCE [LARGE SCALE GENOMIC DNA]</scope>
    <source>
        <strain evidence="2">LZ_2023a</strain>
        <tissue evidence="2">Muscle</tissue>
    </source>
</reference>
<protein>
    <submittedName>
        <fullName evidence="2">Uncharacterized protein</fullName>
    </submittedName>
</protein>
<accession>A0AAW0UT09</accession>
<comment type="caution">
    <text evidence="2">The sequence shown here is derived from an EMBL/GenBank/DDBJ whole genome shotgun (WGS) entry which is preliminary data.</text>
</comment>
<dbReference type="EMBL" id="JARAKH010000006">
    <property type="protein sequence ID" value="KAK8403274.1"/>
    <property type="molecule type" value="Genomic_DNA"/>
</dbReference>
<evidence type="ECO:0000256" key="1">
    <source>
        <dbReference type="SAM" id="MobiDB-lite"/>
    </source>
</evidence>
<name>A0AAW0UT09_SCYPA</name>
<evidence type="ECO:0000313" key="2">
    <source>
        <dbReference type="EMBL" id="KAK8403274.1"/>
    </source>
</evidence>
<organism evidence="2 3">
    <name type="scientific">Scylla paramamosain</name>
    <name type="common">Mud crab</name>
    <dbReference type="NCBI Taxonomy" id="85552"/>
    <lineage>
        <taxon>Eukaryota</taxon>
        <taxon>Metazoa</taxon>
        <taxon>Ecdysozoa</taxon>
        <taxon>Arthropoda</taxon>
        <taxon>Crustacea</taxon>
        <taxon>Multicrustacea</taxon>
        <taxon>Malacostraca</taxon>
        <taxon>Eumalacostraca</taxon>
        <taxon>Eucarida</taxon>
        <taxon>Decapoda</taxon>
        <taxon>Pleocyemata</taxon>
        <taxon>Brachyura</taxon>
        <taxon>Eubrachyura</taxon>
        <taxon>Portunoidea</taxon>
        <taxon>Portunidae</taxon>
        <taxon>Portuninae</taxon>
        <taxon>Scylla</taxon>
    </lineage>
</organism>